<feature type="domain" description="Aminoglycoside phosphotransferase" evidence="1">
    <location>
        <begin position="14"/>
        <end position="211"/>
    </location>
</feature>
<dbReference type="PANTHER" id="PTHR40086:SF1">
    <property type="entry name" value="CELL CYCLE REGULATOR CCRZ"/>
    <property type="match status" value="1"/>
</dbReference>
<protein>
    <submittedName>
        <fullName evidence="2">Thiamine kinase-like enzyme</fullName>
    </submittedName>
</protein>
<evidence type="ECO:0000313" key="2">
    <source>
        <dbReference type="EMBL" id="MBP2241459.1"/>
    </source>
</evidence>
<name>A0ABS4RFI4_9BACI</name>
<dbReference type="Gene3D" id="3.90.1200.10">
    <property type="match status" value="1"/>
</dbReference>
<gene>
    <name evidence="2" type="ORF">J2Z40_002022</name>
</gene>
<dbReference type="PANTHER" id="PTHR40086">
    <property type="entry name" value="PHOSPHOTRANSFERASE YTMP-RELATED"/>
    <property type="match status" value="1"/>
</dbReference>
<reference evidence="2 3" key="1">
    <citation type="submission" date="2021-03" db="EMBL/GenBank/DDBJ databases">
        <title>Genomic Encyclopedia of Type Strains, Phase IV (KMG-IV): sequencing the most valuable type-strain genomes for metagenomic binning, comparative biology and taxonomic classification.</title>
        <authorList>
            <person name="Goeker M."/>
        </authorList>
    </citation>
    <scope>NUCLEOTIDE SEQUENCE [LARGE SCALE GENOMIC DNA]</scope>
    <source>
        <strain evidence="2 3">DSM 26675</strain>
    </source>
</reference>
<dbReference type="Pfam" id="PF01636">
    <property type="entry name" value="APH"/>
    <property type="match status" value="1"/>
</dbReference>
<proteinExistence type="predicted"/>
<dbReference type="InterPro" id="IPR002575">
    <property type="entry name" value="Aminoglycoside_PTrfase"/>
</dbReference>
<dbReference type="EMBL" id="JAGIKZ010000009">
    <property type="protein sequence ID" value="MBP2241459.1"/>
    <property type="molecule type" value="Genomic_DNA"/>
</dbReference>
<dbReference type="InterPro" id="IPR011009">
    <property type="entry name" value="Kinase-like_dom_sf"/>
</dbReference>
<comment type="caution">
    <text evidence="2">The sequence shown here is derived from an EMBL/GenBank/DDBJ whole genome shotgun (WGS) entry which is preliminary data.</text>
</comment>
<accession>A0ABS4RFI4</accession>
<evidence type="ECO:0000313" key="3">
    <source>
        <dbReference type="Proteomes" id="UP001519293"/>
    </source>
</evidence>
<organism evidence="2 3">
    <name type="scientific">Cytobacillus eiseniae</name>
    <dbReference type="NCBI Taxonomy" id="762947"/>
    <lineage>
        <taxon>Bacteria</taxon>
        <taxon>Bacillati</taxon>
        <taxon>Bacillota</taxon>
        <taxon>Bacilli</taxon>
        <taxon>Bacillales</taxon>
        <taxon>Bacillaceae</taxon>
        <taxon>Cytobacillus</taxon>
    </lineage>
</organism>
<dbReference type="SUPFAM" id="SSF56112">
    <property type="entry name" value="Protein kinase-like (PK-like)"/>
    <property type="match status" value="1"/>
</dbReference>
<keyword evidence="3" id="KW-1185">Reference proteome</keyword>
<sequence>MEDILGSEWEIVPAGGATGEAFFAKHKEQQLFLKRNTSPFLAVLSAEGIVPKLIWTKRLENGDVITAQQWESGRELKQAEMNNERVAQLLKKIHSSKPLLSMLERLGKSPLLPETILQILEEELDEELRQGDMIAQSLTFLQENVKHIHCDEKAVCHCDVNHNNWLLGENNQLYLIDWDGAMIADPAIDLGMLLHWYIPKEEWHDWVQRYGLILTDDLFLRMKWYSVAQTITSIQWHKIKSRYEEMNKELQFLENCMRSKYTD</sequence>
<evidence type="ECO:0000259" key="1">
    <source>
        <dbReference type="Pfam" id="PF01636"/>
    </source>
</evidence>
<dbReference type="RefSeq" id="WP_066396889.1">
    <property type="nucleotide sequence ID" value="NZ_JAGIKZ010000009.1"/>
</dbReference>
<dbReference type="Proteomes" id="UP001519293">
    <property type="component" value="Unassembled WGS sequence"/>
</dbReference>
<dbReference type="InterPro" id="IPR052077">
    <property type="entry name" value="CcrZ_PhaseVar_Mediator"/>
</dbReference>